<dbReference type="Proteomes" id="UP001059663">
    <property type="component" value="Chromosome"/>
</dbReference>
<evidence type="ECO:0000313" key="1">
    <source>
        <dbReference type="EMBL" id="UUZ43529.1"/>
    </source>
</evidence>
<name>A0AC61U0I9_9MICO</name>
<proteinExistence type="predicted"/>
<dbReference type="EMBL" id="CP087977">
    <property type="protein sequence ID" value="UUZ43529.1"/>
    <property type="molecule type" value="Genomic_DNA"/>
</dbReference>
<reference evidence="1" key="1">
    <citation type="submission" date="2021-11" db="EMBL/GenBank/DDBJ databases">
        <title>Study of the species diversity of bacterial strains isolated from a unique natural object - Shulgan-Tash cave (Bashkiria).</title>
        <authorList>
            <person name="Sazanova A.L."/>
            <person name="Chirak E.R."/>
            <person name="Safronova V.I."/>
        </authorList>
    </citation>
    <scope>NUCLEOTIDE SEQUENCE</scope>
    <source>
        <strain evidence="1">P1</strain>
    </source>
</reference>
<evidence type="ECO:0000313" key="2">
    <source>
        <dbReference type="Proteomes" id="UP001059663"/>
    </source>
</evidence>
<gene>
    <name evidence="1" type="ORF">LP422_10915</name>
</gene>
<accession>A0AC61U0I9</accession>
<organism evidence="1 2">
    <name type="scientific">Janibacter limosus</name>
    <dbReference type="NCBI Taxonomy" id="53458"/>
    <lineage>
        <taxon>Bacteria</taxon>
        <taxon>Bacillati</taxon>
        <taxon>Actinomycetota</taxon>
        <taxon>Actinomycetes</taxon>
        <taxon>Micrococcales</taxon>
        <taxon>Intrasporangiaceae</taxon>
        <taxon>Janibacter</taxon>
    </lineage>
</organism>
<protein>
    <submittedName>
        <fullName evidence="1">Uncharacterized protein</fullName>
    </submittedName>
</protein>
<sequence length="154" mass="16251">MLAHEHAHLHQRHHLITALVDSIAAYLRWVPLIRAVADALPHYPEIAADDPGPPSRRNPGAGQRPRSSSANAPTPPCRSTPALSPCTPLVPNASATSSTPAPGWQAPCPPSRSPHTRSAWPPLLPSSICPTSRPPSPAAPSDPAGNQERTPNNE</sequence>